<evidence type="ECO:0000259" key="7">
    <source>
        <dbReference type="Pfam" id="PF07992"/>
    </source>
</evidence>
<evidence type="ECO:0000313" key="9">
    <source>
        <dbReference type="Proteomes" id="UP000440694"/>
    </source>
</evidence>
<protein>
    <submittedName>
        <fullName evidence="8">NAD(P)/FAD-dependent oxidoreductase</fullName>
    </submittedName>
</protein>
<keyword evidence="9" id="KW-1185">Reference proteome</keyword>
<dbReference type="InterPro" id="IPR051169">
    <property type="entry name" value="NADH-Q_oxidoreductase"/>
</dbReference>
<proteinExistence type="inferred from homology"/>
<comment type="cofactor">
    <cofactor evidence="1">
        <name>FAD</name>
        <dbReference type="ChEBI" id="CHEBI:57692"/>
    </cofactor>
</comment>
<evidence type="ECO:0000313" key="8">
    <source>
        <dbReference type="EMBL" id="MTD94416.1"/>
    </source>
</evidence>
<sequence>MTESTTLPATTKVLPVGDDTSLPHIVIVGGGAGGLELATRLGDRLGRDRWWRKKQARISLIERARTHIWKPLLHEIAAGSMDTAQHEIEYQAQGYWHGFQFRYGEMTGVDRKKQLVYLAATYDEDGREITPVRSFRYDILVIAIGCVGNDFGTPGVTKYAIMLDTPEQAERFNRRMINACVRAYAQEGPIRPGQLDVAIIGAGATGTELAAELHQTARGVVAFGLDKIDPEKDIKITLIEAAPRILPALPEKIAEAVAETLRDLHVDIRTGSPVTEVTAEGVKLANGSFVPSELVVWAAGVKGPDVLAKLDGLEVSKSNQLVVTETLQTTRDPNIFALGDSAYLVPEGATAPIPPRAQAAHQEASHLYTEIQRKLKGEPLRPFHYRDFGSLVSLGHYSTVGSLMGFIIGRSFFIEGLFARLMYRSLYKMHEMALHGPWKVALDTLSRTLTRRTEPVVKLH</sequence>
<keyword evidence="6" id="KW-0812">Transmembrane</keyword>
<evidence type="ECO:0000256" key="3">
    <source>
        <dbReference type="ARBA" id="ARBA00022630"/>
    </source>
</evidence>
<dbReference type="PANTHER" id="PTHR42913:SF3">
    <property type="entry name" value="64 KDA MITOCHONDRIAL NADH DEHYDROGENASE (EUROFUNG)"/>
    <property type="match status" value="1"/>
</dbReference>
<feature type="domain" description="FAD/NAD(P)-binding" evidence="7">
    <location>
        <begin position="24"/>
        <end position="364"/>
    </location>
</feature>
<comment type="similarity">
    <text evidence="2">Belongs to the NADH dehydrogenase family.</text>
</comment>
<reference evidence="8 9" key="1">
    <citation type="submission" date="2019-11" db="EMBL/GenBank/DDBJ databases">
        <title>Identification of a novel strain.</title>
        <authorList>
            <person name="Xu Q."/>
            <person name="Wang G."/>
        </authorList>
    </citation>
    <scope>NUCLEOTIDE SEQUENCE [LARGE SCALE GENOMIC DNA]</scope>
    <source>
        <strain evidence="9">xq</strain>
    </source>
</reference>
<dbReference type="PRINTS" id="PR00411">
    <property type="entry name" value="PNDRDTASEI"/>
</dbReference>
<evidence type="ECO:0000256" key="6">
    <source>
        <dbReference type="SAM" id="Phobius"/>
    </source>
</evidence>
<keyword evidence="4" id="KW-0274">FAD</keyword>
<evidence type="ECO:0000256" key="4">
    <source>
        <dbReference type="ARBA" id="ARBA00022827"/>
    </source>
</evidence>
<keyword evidence="6" id="KW-0472">Membrane</keyword>
<dbReference type="EMBL" id="WMBQ01000001">
    <property type="protein sequence ID" value="MTD94416.1"/>
    <property type="molecule type" value="Genomic_DNA"/>
</dbReference>
<comment type="caution">
    <text evidence="8">The sequence shown here is derived from an EMBL/GenBank/DDBJ whole genome shotgun (WGS) entry which is preliminary data.</text>
</comment>
<keyword evidence="3" id="KW-0285">Flavoprotein</keyword>
<dbReference type="Gene3D" id="3.50.50.100">
    <property type="match status" value="1"/>
</dbReference>
<dbReference type="SUPFAM" id="SSF51905">
    <property type="entry name" value="FAD/NAD(P)-binding domain"/>
    <property type="match status" value="1"/>
</dbReference>
<feature type="transmembrane region" description="Helical" evidence="6">
    <location>
        <begin position="403"/>
        <end position="423"/>
    </location>
</feature>
<name>A0A6I3KKD8_9HYPH</name>
<gene>
    <name evidence="8" type="ORF">GIW81_08725</name>
</gene>
<dbReference type="GO" id="GO:0019646">
    <property type="term" value="P:aerobic electron transport chain"/>
    <property type="evidence" value="ECO:0007669"/>
    <property type="project" value="TreeGrafter"/>
</dbReference>
<dbReference type="InterPro" id="IPR023753">
    <property type="entry name" value="FAD/NAD-binding_dom"/>
</dbReference>
<evidence type="ECO:0000256" key="5">
    <source>
        <dbReference type="ARBA" id="ARBA00023002"/>
    </source>
</evidence>
<dbReference type="Proteomes" id="UP000440694">
    <property type="component" value="Unassembled WGS sequence"/>
</dbReference>
<dbReference type="PRINTS" id="PR00368">
    <property type="entry name" value="FADPNR"/>
</dbReference>
<accession>A0A6I3KKD8</accession>
<organism evidence="8 9">
    <name type="scientific">Hyphomicrobium album</name>
    <dbReference type="NCBI Taxonomy" id="2665159"/>
    <lineage>
        <taxon>Bacteria</taxon>
        <taxon>Pseudomonadati</taxon>
        <taxon>Pseudomonadota</taxon>
        <taxon>Alphaproteobacteria</taxon>
        <taxon>Hyphomicrobiales</taxon>
        <taxon>Hyphomicrobiaceae</taxon>
        <taxon>Hyphomicrobium</taxon>
    </lineage>
</organism>
<keyword evidence="5" id="KW-0560">Oxidoreductase</keyword>
<evidence type="ECO:0000256" key="2">
    <source>
        <dbReference type="ARBA" id="ARBA00005272"/>
    </source>
</evidence>
<dbReference type="PANTHER" id="PTHR42913">
    <property type="entry name" value="APOPTOSIS-INDUCING FACTOR 1"/>
    <property type="match status" value="1"/>
</dbReference>
<dbReference type="Pfam" id="PF07992">
    <property type="entry name" value="Pyr_redox_2"/>
    <property type="match status" value="1"/>
</dbReference>
<dbReference type="GO" id="GO:0003955">
    <property type="term" value="F:NAD(P)H dehydrogenase (quinone) activity"/>
    <property type="evidence" value="ECO:0007669"/>
    <property type="project" value="TreeGrafter"/>
</dbReference>
<dbReference type="AlphaFoldDB" id="A0A6I3KKD8"/>
<evidence type="ECO:0000256" key="1">
    <source>
        <dbReference type="ARBA" id="ARBA00001974"/>
    </source>
</evidence>
<keyword evidence="6" id="KW-1133">Transmembrane helix</keyword>
<dbReference type="InterPro" id="IPR036188">
    <property type="entry name" value="FAD/NAD-bd_sf"/>
</dbReference>